<evidence type="ECO:0000256" key="12">
    <source>
        <dbReference type="SAM" id="SignalP"/>
    </source>
</evidence>
<feature type="compositionally biased region" description="Pro residues" evidence="11">
    <location>
        <begin position="3523"/>
        <end position="3532"/>
    </location>
</feature>
<evidence type="ECO:0000313" key="15">
    <source>
        <dbReference type="Ensembl" id="ENSOTSP00005015819.2"/>
    </source>
</evidence>
<dbReference type="InterPro" id="IPR001313">
    <property type="entry name" value="Pumilio_RNA-bd_rpt"/>
</dbReference>
<sequence>MGDTKLCLLLLLGTYALAQQDIGNSEGQSPTCLLAKRFKNFRRFLYQYEAETLNGVNGATNLKNGPKVTCKVEIDVPQTCSFILRTPECSLSEVVHVDTEGSAVFAPAAGAEAFQAAMAKNPLKVMVEGQTGVKLFPEEDETTTILNIKRGIVSALIVPALEEEKNKDMATLHGVCGTNFAVNSKEDIATDVTITRDLSKCDSFIAQRDHTSPLAIISGMQYPLSKLISSTQTCNYKFDNQKKHMTAGSCMEKHIFLPFSHQTEYGVSTLVKQTLTLLETSKINERVFNHNEANLKGLPMEAAEDKAAVQTADAALATLRELSTLSETNQGHQRASTFQRLVSELRGLKGEAMSPAVPEMVFVSDALTWQALAQCGTPECSSAMLQHLRTFEPEAMEVDAAVYALGLLPNPSRLLVKDMLSMAQYKQSKPIMFALGNVVRKLYQAEGKVTPEIAAVSEFLVSLLGADCAGEKELTFLTLRIIGNIGEAMEAADATVKTTLLKCMRQPTTTLQVQLAAIQAFRRMSVTDEVRSNLQRVSSYAKGAVQKRLAAYLILMRTPEESDLELVKKILKASMQEQKPDVQEQNAQVKAFVTSHIYNIIHSNDPETIKLGEKILDVLADPTIATTHGDYTTMSRNYKMDAVMNNMKTSMQGNMIFDPTSQLPKEIMLETTLKAFGYNMDMWEIGMEGKDFEPTIEALFGKSGFFPDTVSKAMYWAGDKMPDQVNEVPENIMREIIRNFNKLAKDLQAQESPEAMAYLRIMGTELGYIKGSELKGIAQYAAMYAEILLKVMPTKKMVAGTDNEVFAHYIFMDNKFSLSTASGFPLKFSLSGTFAPGAKGGLRFHRNMQEVSFMPSVGVEFVTQMGVHIPEFTSSVVEMHTNMYHESAVNAKITMEQNQIKLGIPAPQGSTQLFRVSNRMLTVTSGQATLIPPMDEGRTNVVNCNPLFSGVKYCTTVRYNLAGDNAAAPYFPLNGETKFALDIEPTDEVSEYTATFAYDLLSEGKEGRQKVDTVRMTLRAEGAKPTEATATMKYNRNRNILTTNVQIPDYDVEAGIRIGLTDSRANGKSITIDITNKNIPQLSLIGRAKLEAMSDSMLQVQLVVPALKTDAVITATMKSAEELTLELRSDIKLPETTSIQGVIFKYDENKVEVQLVSDMGSEIQKVIPHTEALQAWLKQLSEDILDQQVVKTDMKLSTHNKIITFDVPMVETLKDNMPELAMPTMPERLFLKSTFKYQFNKNRVTITIPMPFGGKSSEELRIPAMLTTPHLSVPQVGLELASKKVQVPTFSIPNDYKLTVPLFGMVEVSAKVNSNYYNWEGMVAGGNNSVEGPSYIAKFKVVADSPIELLTFTSEGTALITDVPEDSLNVILNGSLSHKLIDTSFEVMETVSVSDKVRATGNHKIQVFSPLGLQTSLDITSQASLASDMLIGDANMDGSVTLGSVTASTTYSQSFSFEHMKKEARAESTLRVNSPILEIVNKLKAGYANEQLLIESNTNLNNDPIKHTTKFSISYKEAQLTIQSDSVTKAEEKMIRSKVDFTASRAEAIIRVENQADDTENRAYSLLSGALNPASLEINADASVNVLGSRAFHKAALTLNKEGLATSATTTAQSSPITFENVFNGGVDTTGAHVSINTKGAFGETTANLNLEGKVASSEVFLNSIFKGNLFDANTMNRVNLKVNEDGLALTNKLVAELFQMETENTHSLTLTLKSLALHSKTENFFNKENTYKHDISVDIQRLGVAVNVKNDLKITEINFVNEAMFKVEDYKMELTGSLKGVSSEEANFKHTYEISFADMTTTAKCNTNGKYALSQMTHTADFEIAGLSTKFNSVASINSEALNLDSTVNVVAEPFMVDISALFNSNGTPNMFGIQNIELFNQFLLKAEPLAFSHSHECKASTSLQLENGDSVKTNLDNKITSRLTPQEQYASMKMTSKLNNHEFNQELSALNNAETMGMEMTGAVFTTILNKAGENEEYAISGSLKYEKNVDSHLILLPFVEHLPAVIEQVKIATMMTMENSKGLLLDIDTKYEIRAKIQGKVGELKQVVESFDINLFIQDLKNFINSIESHIPTLIAKIPTEEIMNVLKSIRDTIMRWIKKNDITGKINAVYTKIEEILSNYEVEKMVENIMDEVVEIMKSYQLREHIQSASNALKSIDIQAMLNKIMAHVNEFVNELNAFDFKQMVDNISVYFDRLTEKIRSFDYNTFAEELKQKVIELSRVPCFGKLNGEFSVISPDYIMSTNAEFRNATTTEVTPEFYAILKSQATSTFDLFAYTLDAKVDIAVPKMSHLSVSENIKIVHTDFSVDHQGTVAFYSTSVQASSKTNAKATTEPYTAELVSNAFFDMENGVSTTLETTYNHNVNLPFLNIFSKAAITQKAVALLEGGIVTLTLTNEGNGKSAIQDYSDEGTHKYDMQIVMNLNTVKLIFTGVTDTNNLKMKQNVNAEASIFSHIIIEANTETETPFIKSSVAELKAEAKVQDLKIEVTAYCNTELVGKVEGIISNSINFIATPYEFVFDTKNKENTKIALPFKLTGKIDLQNDFAFTLNSGVQQASWTGLARFNQYKYSHYFTMDNGEQEIHVFAQINGEVNLDALKEPISIPKRAVEFIGRTEFSLWEDTGLSVLLTTPQQTFDMDTKLTYKKNPEMITIGIDMEPIFNAINKHTRSLNKNMIIGRDKTVAILSTSFDQAKAEYEKYNIELPKTLTVPAHIVPVLNIEVSGFTIPVPDFSLITMPTMHVPSALSKLTLPKITLPKMQSNIMIPIFGDLTYEFSMKTAVLTVKANAAVLNQDDIIVRFDASSTSEFDALKAKIDGSATLNRNNGLKLASILNLEAMYVEGSHNSTISLNSDGMDASITNTATLWTLEVNQEVFGNAQEGLIISVSSPNAGLLGLQLQAKKPPQVKGRLYGRYPSEPTTDVEIMALKMSVINSEKLNIQTTWNMEVPTEILLVVRAKVPEIMSAVCMEDILSAPQKIADRLEGSMEQMTDQAKVIYKRAAENIAAMDLTAITDKLSNSVMFVLRQYQKNVQVLLDAAIKFLRETQFQVPGLEGKMSGLEVYQKLSRLFAGLVEEAIKKVPEFFASHGAALLEQIRNIKFTLSGSSNLVSGREILDDLMAAIEKIQKQVIIIVKRVGDVPLEDIVSRLSAFLRLTVQKTEELIVSLKSQDMEKLTVWMSDVFSEAIDSLAMSDIAQQIEEAKRIIREYRDLFAEMSIEQLNADIQSWIDSVIQSINAIHTKVTEFLQDITRNAESFVTVSDKQMDIEIPIPFITLLLTLAVHSQQQTAVHTTAGGVEHLPNTILRFSRTLQIVISTNAHGHGAPVLCFHWFLFHSGQLAPNILVVAQVSFLDLLGVHFNVGHIVVKYSWHIDLRKLVFAEHNQQAGLSTGAVADYDQLFSYLSVCVSPLDSIFLNYLLPVQPLKRFLYKEHGCFPNIAIQSEQLYSHMFCYFPLQRFPRGMSVPCSILGMNDVAWQETRGGMLHTNGAPEAGGVRVHGGGSLAAMGVAGQGPGGPHRLQGPNPIPGTPQPPLSGRSQDDATVGYFFQRQPGEQLGGCTSSKHRWPTGDGNHVDQVRTVDEMNYGFQALALESRGMGELLPAKKLWDSDDLSKDGRKGMLLGEEWRENAWGSSHHSVSQPIMVQRRPGQGFHGNGDANSVLSPRSEGGGLGVSMVEYVLSSSPGDKMDGRYRNGGYGGGDADPDGREKGNAQDQTSPFEEDKSPEMKVGEESDAAKANGRGLLNGMDRDCKDFNPTPGSRQASPTEAVERMGPGQAGLEMMVQQHQHQHQQHHLQHQTMQPQNKPQQQEDFQSQEAQNMGNMEQQQGVESLQFDYAGNQIQVDSSGTPVGLFDYNSQQQLFQRSNHLTVQQLTAAQQQQYALAAAQQQHLAGLAPAFVPNPYIINTGPPGTDPYTAAGLAAAATLAGPTVVPPQYYGVPWGVYPANLFQQQAASHNANQQGSNQGPGPGQQQVMRPGNNQRPLTPGQGQQSQQESLAAAAAANPALAYAGMPGYQMLAPAAYYDQNGTLVMAPGARGGLGGPVRLVQTPLLINPQAAAQAASGSGNNMSGPQPNGLYRSMSQPQQQPQQQQNQGLPSSSFYGSGSVPASSQSSSLFSHTSQAPPPTSSLGFSGAGGSLGVGLGSALGGFGSSVSSSTSSSVSRRDSLLANSDLYKRGGGSSLTPIGQPFYNSLGYSSPSPIGLTPGHSPLTPPPSLPSSHGSSSSLHLGGLTNGSGRYISAAPGAEAKYRSAGGTSSLFSSSSQLFPPSRPRYSRSDVMPSGRSRLLEDFRNNRFPNLQLRDLPGHMVEFSQDQHGSRFIQQKLERATPAERQMVFGEILQAAYQLMTDVFGNYVIQKFFEFGSADQKLALATRIRGHVLPLALQMYGCRVIQKALESISSDQQVISDIVRELDGHVLKCVKDQNGNHVVFVLSTHPYGCRVIQRILEHCTQEQTLPILEELHQHSEQLGQKYQGVSLEMTPKTYYTVSSDALFKDQYGNYVIQHVLEHGRPEDKSKIVAEVRGKVLLLSQHKFASNVVEKCVIHSSRAERALLIDEVCCQKDGPHSALYTMMKDQYANYVVQRMIDMAEPAQRKIIMHKIRPHIATLRKYTYGKHILAKLEKYYMKSSSDLGPIGGPTNGLM</sequence>
<keyword evidence="7" id="KW-0325">Glycoprotein</keyword>
<evidence type="ECO:0000256" key="5">
    <source>
        <dbReference type="ARBA" id="ARBA00022737"/>
    </source>
</evidence>
<dbReference type="GO" id="GO:0120020">
    <property type="term" value="F:cholesterol transfer activity"/>
    <property type="evidence" value="ECO:0007669"/>
    <property type="project" value="TreeGrafter"/>
</dbReference>
<dbReference type="Pfam" id="PF09172">
    <property type="entry name" value="Vit_open_b-sht"/>
    <property type="match status" value="1"/>
</dbReference>
<dbReference type="Proteomes" id="UP000694402">
    <property type="component" value="Unassembled WGS sequence"/>
</dbReference>
<feature type="compositionally biased region" description="Basic residues" evidence="11">
    <location>
        <begin position="3786"/>
        <end position="3795"/>
    </location>
</feature>
<dbReference type="GO" id="GO:0003723">
    <property type="term" value="F:RNA binding"/>
    <property type="evidence" value="ECO:0007669"/>
    <property type="project" value="InterPro"/>
</dbReference>
<feature type="region of interest" description="Disordered" evidence="11">
    <location>
        <begin position="4200"/>
        <end position="4229"/>
    </location>
</feature>
<dbReference type="SMART" id="SM01169">
    <property type="entry name" value="DUF1943"/>
    <property type="match status" value="1"/>
</dbReference>
<feature type="signal peptide" evidence="12">
    <location>
        <begin position="1"/>
        <end position="18"/>
    </location>
</feature>
<feature type="region of interest" description="Disordered" evidence="11">
    <location>
        <begin position="3952"/>
        <end position="3997"/>
    </location>
</feature>
<dbReference type="SUPFAM" id="SSF56968">
    <property type="entry name" value="Lipovitellin-phosvitin complex, beta-sheet shell regions"/>
    <property type="match status" value="2"/>
</dbReference>
<feature type="region of interest" description="Disordered" evidence="11">
    <location>
        <begin position="3645"/>
        <end position="3667"/>
    </location>
</feature>
<dbReference type="SUPFAM" id="SSF48431">
    <property type="entry name" value="Lipovitellin-phosvitin complex, superhelical domain"/>
    <property type="match status" value="1"/>
</dbReference>
<evidence type="ECO:0000256" key="3">
    <source>
        <dbReference type="ARBA" id="ARBA00022525"/>
    </source>
</evidence>
<protein>
    <recommendedName>
        <fullName evidence="17">Vitellogenin domain-containing protein</fullName>
    </recommendedName>
</protein>
<keyword evidence="6" id="KW-0445">Lipid transport</keyword>
<dbReference type="InterPro" id="IPR001747">
    <property type="entry name" value="Vitellogenin_N"/>
</dbReference>
<dbReference type="PROSITE" id="PS50302">
    <property type="entry name" value="PUM"/>
    <property type="match status" value="7"/>
</dbReference>
<dbReference type="Gene3D" id="1.25.10.20">
    <property type="entry name" value="Vitellinogen, superhelical"/>
    <property type="match status" value="1"/>
</dbReference>
<reference evidence="15" key="2">
    <citation type="submission" date="2025-09" db="UniProtKB">
        <authorList>
            <consortium name="Ensembl"/>
        </authorList>
    </citation>
    <scope>IDENTIFICATION</scope>
</reference>
<feature type="compositionally biased region" description="Low complexity" evidence="11">
    <location>
        <begin position="4103"/>
        <end position="4120"/>
    </location>
</feature>
<feature type="repeat" description="Pumilio" evidence="8">
    <location>
        <begin position="4425"/>
        <end position="4460"/>
    </location>
</feature>
<dbReference type="GO" id="GO:0030301">
    <property type="term" value="P:cholesterol transport"/>
    <property type="evidence" value="ECO:0007669"/>
    <property type="project" value="TreeGrafter"/>
</dbReference>
<dbReference type="SUPFAM" id="SSF48371">
    <property type="entry name" value="ARM repeat"/>
    <property type="match status" value="1"/>
</dbReference>
<dbReference type="Pfam" id="PF01347">
    <property type="entry name" value="Vitellogenin_N"/>
    <property type="match status" value="1"/>
</dbReference>
<dbReference type="InterPro" id="IPR033133">
    <property type="entry name" value="PUM-HD"/>
</dbReference>
<dbReference type="Gene3D" id="2.20.80.10">
    <property type="entry name" value="Lipovitellin-phosvitin complex, chain A, domain 4"/>
    <property type="match status" value="1"/>
</dbReference>
<dbReference type="GO" id="GO:0006642">
    <property type="term" value="P:triglyceride mobilization"/>
    <property type="evidence" value="ECO:0007669"/>
    <property type="project" value="TreeGrafter"/>
</dbReference>
<feature type="repeat" description="Pumilio" evidence="8">
    <location>
        <begin position="4557"/>
        <end position="4599"/>
    </location>
</feature>
<dbReference type="Gene3D" id="1.25.10.10">
    <property type="entry name" value="Leucine-rich Repeat Variant"/>
    <property type="match status" value="1"/>
</dbReference>
<keyword evidence="2" id="KW-0813">Transport</keyword>
<dbReference type="GO" id="GO:0034361">
    <property type="term" value="C:very-low-density lipoprotein particle"/>
    <property type="evidence" value="ECO:0007669"/>
    <property type="project" value="TreeGrafter"/>
</dbReference>
<dbReference type="InterPro" id="IPR015819">
    <property type="entry name" value="Lipid_transp_b-sht_shell"/>
</dbReference>
<dbReference type="GO" id="GO:0042953">
    <property type="term" value="P:lipoprotein transport"/>
    <property type="evidence" value="ECO:0007669"/>
    <property type="project" value="TreeGrafter"/>
</dbReference>
<feature type="compositionally biased region" description="Low complexity" evidence="11">
    <location>
        <begin position="4256"/>
        <end position="4267"/>
    </location>
</feature>
<feature type="compositionally biased region" description="Low complexity" evidence="11">
    <location>
        <begin position="4082"/>
        <end position="4093"/>
    </location>
</feature>
<evidence type="ECO:0000256" key="8">
    <source>
        <dbReference type="PROSITE-ProRule" id="PRU00317"/>
    </source>
</evidence>
<dbReference type="Gene3D" id="2.20.50.20">
    <property type="entry name" value="Lipovitellin. Chain A, domain 3"/>
    <property type="match status" value="1"/>
</dbReference>
<feature type="region of interest" description="Disordered" evidence="11">
    <location>
        <begin position="3509"/>
        <end position="3536"/>
    </location>
</feature>
<dbReference type="InterPro" id="IPR011030">
    <property type="entry name" value="Lipovitellin_superhlx_dom"/>
</dbReference>
<name>A0A8C8CR09_ONCTS</name>
<organism evidence="15 16">
    <name type="scientific">Oncorhynchus tshawytscha</name>
    <name type="common">Chinook salmon</name>
    <name type="synonym">Salmo tshawytscha</name>
    <dbReference type="NCBI Taxonomy" id="74940"/>
    <lineage>
        <taxon>Eukaryota</taxon>
        <taxon>Metazoa</taxon>
        <taxon>Chordata</taxon>
        <taxon>Craniata</taxon>
        <taxon>Vertebrata</taxon>
        <taxon>Euteleostomi</taxon>
        <taxon>Actinopterygii</taxon>
        <taxon>Neopterygii</taxon>
        <taxon>Teleostei</taxon>
        <taxon>Protacanthopterygii</taxon>
        <taxon>Salmoniformes</taxon>
        <taxon>Salmonidae</taxon>
        <taxon>Salmoninae</taxon>
        <taxon>Oncorhynchus</taxon>
    </lineage>
</organism>
<evidence type="ECO:0000256" key="9">
    <source>
        <dbReference type="PROSITE-ProRule" id="PRU00557"/>
    </source>
</evidence>
<feature type="coiled-coil region" evidence="10">
    <location>
        <begin position="3192"/>
        <end position="3219"/>
    </location>
</feature>
<feature type="repeat" description="Pumilio" evidence="8">
    <location>
        <begin position="4485"/>
        <end position="4520"/>
    </location>
</feature>
<keyword evidence="10" id="KW-0175">Coiled coil</keyword>
<accession>A0A8C8CR09</accession>
<evidence type="ECO:0000259" key="14">
    <source>
        <dbReference type="PROSITE" id="PS51211"/>
    </source>
</evidence>
<dbReference type="PANTHER" id="PTHR13769">
    <property type="entry name" value="APOLIPOPROTEIN B"/>
    <property type="match status" value="1"/>
</dbReference>
<feature type="repeat" description="Pumilio" evidence="8">
    <location>
        <begin position="4374"/>
        <end position="4411"/>
    </location>
</feature>
<feature type="chain" id="PRO_5044300348" description="Vitellogenin domain-containing protein" evidence="12">
    <location>
        <begin position="19"/>
        <end position="4643"/>
    </location>
</feature>
<dbReference type="GO" id="GO:0042632">
    <property type="term" value="P:cholesterol homeostasis"/>
    <property type="evidence" value="ECO:0007669"/>
    <property type="project" value="TreeGrafter"/>
</dbReference>
<feature type="repeat" description="Pumilio" evidence="8">
    <location>
        <begin position="4521"/>
        <end position="4556"/>
    </location>
</feature>
<feature type="compositionally biased region" description="Low complexity" evidence="11">
    <location>
        <begin position="4217"/>
        <end position="4229"/>
    </location>
</feature>
<feature type="region of interest" description="Disordered" evidence="11">
    <location>
        <begin position="3681"/>
        <end position="3824"/>
    </location>
</feature>
<keyword evidence="16" id="KW-1185">Reference proteome</keyword>
<dbReference type="GO" id="GO:0034362">
    <property type="term" value="C:low-density lipoprotein particle"/>
    <property type="evidence" value="ECO:0007669"/>
    <property type="project" value="TreeGrafter"/>
</dbReference>
<dbReference type="FunFam" id="2.30.230.10:FF:000003">
    <property type="entry name" value="Apolipoprotein B"/>
    <property type="match status" value="1"/>
</dbReference>
<dbReference type="Pfam" id="PF00806">
    <property type="entry name" value="PUF"/>
    <property type="match status" value="7"/>
</dbReference>
<dbReference type="InterPro" id="IPR015816">
    <property type="entry name" value="Vitellinogen_b-sht_N"/>
</dbReference>
<feature type="region of interest" description="Disordered" evidence="11">
    <location>
        <begin position="4057"/>
        <end position="4130"/>
    </location>
</feature>
<evidence type="ECO:0000313" key="16">
    <source>
        <dbReference type="Proteomes" id="UP000694402"/>
    </source>
</evidence>
<feature type="compositionally biased region" description="Polar residues" evidence="11">
    <location>
        <begin position="3977"/>
        <end position="3995"/>
    </location>
</feature>
<comment type="subcellular location">
    <subcellularLocation>
        <location evidence="1">Secreted</location>
    </subcellularLocation>
</comment>
<feature type="region of interest" description="Disordered" evidence="11">
    <location>
        <begin position="4251"/>
        <end position="4280"/>
    </location>
</feature>
<evidence type="ECO:0000256" key="6">
    <source>
        <dbReference type="ARBA" id="ARBA00023055"/>
    </source>
</evidence>
<feature type="compositionally biased region" description="Low complexity" evidence="11">
    <location>
        <begin position="3796"/>
        <end position="3817"/>
    </location>
</feature>
<evidence type="ECO:0000256" key="2">
    <source>
        <dbReference type="ARBA" id="ARBA00022448"/>
    </source>
</evidence>
<dbReference type="InterPro" id="IPR015255">
    <property type="entry name" value="Vitellinogen_open_b-sht"/>
</dbReference>
<dbReference type="GO" id="GO:0034359">
    <property type="term" value="C:mature chylomicron"/>
    <property type="evidence" value="ECO:0007669"/>
    <property type="project" value="TreeGrafter"/>
</dbReference>
<evidence type="ECO:0000256" key="4">
    <source>
        <dbReference type="ARBA" id="ARBA00022729"/>
    </source>
</evidence>
<evidence type="ECO:0008006" key="17">
    <source>
        <dbReference type="Google" id="ProtNLM"/>
    </source>
</evidence>
<dbReference type="CDD" id="cd07920">
    <property type="entry name" value="Pumilio"/>
    <property type="match status" value="1"/>
</dbReference>
<evidence type="ECO:0000256" key="1">
    <source>
        <dbReference type="ARBA" id="ARBA00004613"/>
    </source>
</evidence>
<keyword evidence="3" id="KW-0964">Secreted</keyword>
<feature type="compositionally biased region" description="Basic and acidic residues" evidence="11">
    <location>
        <begin position="3719"/>
        <end position="3734"/>
    </location>
</feature>
<dbReference type="InterPro" id="IPR015817">
    <property type="entry name" value="Vitellinogen_open_b-sht_sub1"/>
</dbReference>
<feature type="compositionally biased region" description="Low complexity" evidence="11">
    <location>
        <begin position="3952"/>
        <end position="3972"/>
    </location>
</feature>
<dbReference type="SMART" id="SM00025">
    <property type="entry name" value="Pumilio"/>
    <property type="match status" value="7"/>
</dbReference>
<dbReference type="Gene3D" id="2.30.230.10">
    <property type="entry name" value="Lipovitellin, beta-sheet shell regions, chain A"/>
    <property type="match status" value="1"/>
</dbReference>
<proteinExistence type="predicted"/>
<dbReference type="PROSITE" id="PS51211">
    <property type="entry name" value="VITELLOGENIN"/>
    <property type="match status" value="1"/>
</dbReference>
<dbReference type="SMART" id="SM00638">
    <property type="entry name" value="LPD_N"/>
    <property type="match status" value="1"/>
</dbReference>
<evidence type="ECO:0000256" key="10">
    <source>
        <dbReference type="SAM" id="Coils"/>
    </source>
</evidence>
<dbReference type="InterPro" id="IPR016024">
    <property type="entry name" value="ARM-type_fold"/>
</dbReference>
<dbReference type="InterPro" id="IPR011989">
    <property type="entry name" value="ARM-like"/>
</dbReference>
<gene>
    <name evidence="15" type="primary">APOB</name>
</gene>
<keyword evidence="4 12" id="KW-0732">Signal</keyword>
<dbReference type="Ensembl" id="ENSOTST00005017240.2">
    <property type="protein sequence ID" value="ENSOTSP00005015819.2"/>
    <property type="gene ID" value="ENSOTSG00005006476.2"/>
</dbReference>
<reference evidence="15" key="1">
    <citation type="submission" date="2025-08" db="UniProtKB">
        <authorList>
            <consortium name="Ensembl"/>
        </authorList>
    </citation>
    <scope>IDENTIFICATION</scope>
</reference>
<dbReference type="InterPro" id="IPR052418">
    <property type="entry name" value="Apolipoprotein_B"/>
</dbReference>
<dbReference type="InterPro" id="IPR033712">
    <property type="entry name" value="Pumilio_RNA-bd"/>
</dbReference>
<feature type="domain" description="PUM-HD" evidence="13">
    <location>
        <begin position="4282"/>
        <end position="4625"/>
    </location>
</feature>
<dbReference type="GO" id="GO:0010608">
    <property type="term" value="P:post-transcriptional regulation of gene expression"/>
    <property type="evidence" value="ECO:0007669"/>
    <property type="project" value="UniProtKB-ARBA"/>
</dbReference>
<dbReference type="PROSITE" id="PS50303">
    <property type="entry name" value="PUM_HD"/>
    <property type="match status" value="1"/>
</dbReference>
<dbReference type="GO" id="GO:0050750">
    <property type="term" value="F:low-density lipoprotein particle receptor binding"/>
    <property type="evidence" value="ECO:0007669"/>
    <property type="project" value="TreeGrafter"/>
</dbReference>
<feature type="repeat" description="Pumilio" evidence="8">
    <location>
        <begin position="4302"/>
        <end position="4337"/>
    </location>
</feature>
<keyword evidence="5" id="KW-0677">Repeat</keyword>
<evidence type="ECO:0000259" key="13">
    <source>
        <dbReference type="PROSITE" id="PS50303"/>
    </source>
</evidence>
<evidence type="ECO:0000256" key="11">
    <source>
        <dbReference type="SAM" id="MobiDB-lite"/>
    </source>
</evidence>
<dbReference type="PANTHER" id="PTHR13769:SF5">
    <property type="entry name" value="APOLIPOPROTEIN B-100-RELATED"/>
    <property type="match status" value="1"/>
</dbReference>
<feature type="compositionally biased region" description="Low complexity" evidence="11">
    <location>
        <begin position="4057"/>
        <end position="4067"/>
    </location>
</feature>
<comment type="caution">
    <text evidence="9">Lacks conserved residue(s) required for the propagation of feature annotation.</text>
</comment>
<dbReference type="GeneTree" id="ENSGT00590000083139"/>
<dbReference type="InterPro" id="IPR009454">
    <property type="entry name" value="Lipid_transpt_open_b-sht"/>
</dbReference>
<dbReference type="Pfam" id="PF06448">
    <property type="entry name" value="DUF1081"/>
    <property type="match status" value="1"/>
</dbReference>
<feature type="domain" description="Vitellogenin" evidence="14">
    <location>
        <begin position="38"/>
        <end position="667"/>
    </location>
</feature>
<evidence type="ECO:0000256" key="7">
    <source>
        <dbReference type="ARBA" id="ARBA00023180"/>
    </source>
</evidence>
<feature type="repeat" description="Pumilio" evidence="8">
    <location>
        <begin position="4338"/>
        <end position="4373"/>
    </location>
</feature>